<feature type="region of interest" description="Disordered" evidence="1">
    <location>
        <begin position="1"/>
        <end position="47"/>
    </location>
</feature>
<protein>
    <submittedName>
        <fullName evidence="2">Uncharacterized protein</fullName>
    </submittedName>
</protein>
<name>A0A8J6EM76_ELECQ</name>
<feature type="compositionally biased region" description="Basic and acidic residues" evidence="1">
    <location>
        <begin position="1"/>
        <end position="17"/>
    </location>
</feature>
<evidence type="ECO:0000256" key="1">
    <source>
        <dbReference type="SAM" id="MobiDB-lite"/>
    </source>
</evidence>
<gene>
    <name evidence="2" type="ORF">GDO78_022803</name>
</gene>
<keyword evidence="3" id="KW-1185">Reference proteome</keyword>
<sequence length="70" mass="7908">MHDLPQQERIDKAEEHPLLIPMEPAETLKNETDKSNDDVVQESATRGTEMLQVLARAGGEMKDLEQTKGY</sequence>
<comment type="caution">
    <text evidence="2">The sequence shown here is derived from an EMBL/GenBank/DDBJ whole genome shotgun (WGS) entry which is preliminary data.</text>
</comment>
<dbReference type="EMBL" id="WNTK01000101">
    <property type="protein sequence ID" value="KAG9471789.1"/>
    <property type="molecule type" value="Genomic_DNA"/>
</dbReference>
<proteinExistence type="predicted"/>
<dbReference type="AlphaFoldDB" id="A0A8J6EM76"/>
<accession>A0A8J6EM76</accession>
<evidence type="ECO:0000313" key="3">
    <source>
        <dbReference type="Proteomes" id="UP000770717"/>
    </source>
</evidence>
<organism evidence="2 3">
    <name type="scientific">Eleutherodactylus coqui</name>
    <name type="common">Puerto Rican coqui</name>
    <dbReference type="NCBI Taxonomy" id="57060"/>
    <lineage>
        <taxon>Eukaryota</taxon>
        <taxon>Metazoa</taxon>
        <taxon>Chordata</taxon>
        <taxon>Craniata</taxon>
        <taxon>Vertebrata</taxon>
        <taxon>Euteleostomi</taxon>
        <taxon>Amphibia</taxon>
        <taxon>Batrachia</taxon>
        <taxon>Anura</taxon>
        <taxon>Neobatrachia</taxon>
        <taxon>Hyloidea</taxon>
        <taxon>Eleutherodactylidae</taxon>
        <taxon>Eleutherodactylinae</taxon>
        <taxon>Eleutherodactylus</taxon>
        <taxon>Eleutherodactylus</taxon>
    </lineage>
</organism>
<reference evidence="2" key="1">
    <citation type="thesis" date="2020" institute="ProQuest LLC" country="789 East Eisenhower Parkway, Ann Arbor, MI, USA">
        <title>Comparative Genomics and Chromosome Evolution.</title>
        <authorList>
            <person name="Mudd A.B."/>
        </authorList>
    </citation>
    <scope>NUCLEOTIDE SEQUENCE</scope>
    <source>
        <strain evidence="2">HN-11 Male</strain>
        <tissue evidence="2">Kidney and liver</tissue>
    </source>
</reference>
<dbReference type="Proteomes" id="UP000770717">
    <property type="component" value="Unassembled WGS sequence"/>
</dbReference>
<evidence type="ECO:0000313" key="2">
    <source>
        <dbReference type="EMBL" id="KAG9471789.1"/>
    </source>
</evidence>
<feature type="compositionally biased region" description="Basic and acidic residues" evidence="1">
    <location>
        <begin position="26"/>
        <end position="37"/>
    </location>
</feature>